<reference evidence="1" key="1">
    <citation type="submission" date="2021-06" db="EMBL/GenBank/DDBJ databases">
        <title>Comparative genomics, transcriptomics and evolutionary studies reveal genomic signatures of adaptation to plant cell wall in hemibiotrophic fungi.</title>
        <authorList>
            <consortium name="DOE Joint Genome Institute"/>
            <person name="Baroncelli R."/>
            <person name="Diaz J.F."/>
            <person name="Benocci T."/>
            <person name="Peng M."/>
            <person name="Battaglia E."/>
            <person name="Haridas S."/>
            <person name="Andreopoulos W."/>
            <person name="Labutti K."/>
            <person name="Pangilinan J."/>
            <person name="Floch G.L."/>
            <person name="Makela M.R."/>
            <person name="Henrissat B."/>
            <person name="Grigoriev I.V."/>
            <person name="Crouch J.A."/>
            <person name="De Vries R.P."/>
            <person name="Sukno S.A."/>
            <person name="Thon M.R."/>
        </authorList>
    </citation>
    <scope>NUCLEOTIDE SEQUENCE</scope>
    <source>
        <strain evidence="1">CBS 193.32</strain>
    </source>
</reference>
<accession>A0AAJ0AYY8</accession>
<evidence type="ECO:0000313" key="1">
    <source>
        <dbReference type="EMBL" id="KAK1700887.1"/>
    </source>
</evidence>
<dbReference type="RefSeq" id="XP_060436642.1">
    <property type="nucleotide sequence ID" value="XM_060573286.1"/>
</dbReference>
<dbReference type="GeneID" id="85457812"/>
<dbReference type="Proteomes" id="UP001224890">
    <property type="component" value="Unassembled WGS sequence"/>
</dbReference>
<sequence>MDIASFREMISLASGFSKLRTIRVPRFVFELAFSSILFSIVTECKCLEVRLAALRLIRILGAERESWFESHILYALGRQRIEMEHGVILDDFDCPQDFVLHLDV</sequence>
<dbReference type="EMBL" id="JAHMHR010000001">
    <property type="protein sequence ID" value="KAK1700887.1"/>
    <property type="molecule type" value="Genomic_DNA"/>
</dbReference>
<keyword evidence="2" id="KW-1185">Reference proteome</keyword>
<name>A0AAJ0AYY8_9PEZI</name>
<evidence type="ECO:0000313" key="2">
    <source>
        <dbReference type="Proteomes" id="UP001224890"/>
    </source>
</evidence>
<organism evidence="1 2">
    <name type="scientific">Colletotrichum godetiae</name>
    <dbReference type="NCBI Taxonomy" id="1209918"/>
    <lineage>
        <taxon>Eukaryota</taxon>
        <taxon>Fungi</taxon>
        <taxon>Dikarya</taxon>
        <taxon>Ascomycota</taxon>
        <taxon>Pezizomycotina</taxon>
        <taxon>Sordariomycetes</taxon>
        <taxon>Hypocreomycetidae</taxon>
        <taxon>Glomerellales</taxon>
        <taxon>Glomerellaceae</taxon>
        <taxon>Colletotrichum</taxon>
        <taxon>Colletotrichum acutatum species complex</taxon>
    </lineage>
</organism>
<protein>
    <submittedName>
        <fullName evidence="1">Uncharacterized protein</fullName>
    </submittedName>
</protein>
<proteinExistence type="predicted"/>
<comment type="caution">
    <text evidence="1">The sequence shown here is derived from an EMBL/GenBank/DDBJ whole genome shotgun (WGS) entry which is preliminary data.</text>
</comment>
<gene>
    <name evidence="1" type="ORF">BDP55DRAFT_639837</name>
</gene>
<dbReference type="AlphaFoldDB" id="A0AAJ0AYY8"/>